<dbReference type="GO" id="GO:0015179">
    <property type="term" value="F:L-amino acid transmembrane transporter activity"/>
    <property type="evidence" value="ECO:0007669"/>
    <property type="project" value="TreeGrafter"/>
</dbReference>
<name>A0A1E3B8F6_ASPCR</name>
<evidence type="ECO:0000256" key="5">
    <source>
        <dbReference type="ARBA" id="ARBA00023136"/>
    </source>
</evidence>
<keyword evidence="4 6" id="KW-1133">Transmembrane helix</keyword>
<accession>A0A1E3B8F6</accession>
<feature type="transmembrane region" description="Helical" evidence="6">
    <location>
        <begin position="164"/>
        <end position="187"/>
    </location>
</feature>
<evidence type="ECO:0000256" key="3">
    <source>
        <dbReference type="ARBA" id="ARBA00022692"/>
    </source>
</evidence>
<feature type="transmembrane region" description="Helical" evidence="6">
    <location>
        <begin position="418"/>
        <end position="441"/>
    </location>
</feature>
<keyword evidence="5 6" id="KW-0472">Membrane</keyword>
<feature type="transmembrane region" description="Helical" evidence="6">
    <location>
        <begin position="236"/>
        <end position="258"/>
    </location>
</feature>
<reference evidence="8 9" key="1">
    <citation type="journal article" date="2016" name="BMC Genomics">
        <title>Comparative genomic and transcriptomic analyses of the Fuzhuan brick tea-fermentation fungus Aspergillus cristatus.</title>
        <authorList>
            <person name="Ge Y."/>
            <person name="Wang Y."/>
            <person name="Liu Y."/>
            <person name="Tan Y."/>
            <person name="Ren X."/>
            <person name="Zhang X."/>
            <person name="Hyde K.D."/>
            <person name="Liu Y."/>
            <person name="Liu Z."/>
        </authorList>
    </citation>
    <scope>NUCLEOTIDE SEQUENCE [LARGE SCALE GENOMIC DNA]</scope>
    <source>
        <strain evidence="8 9">GZAAS20.1005</strain>
    </source>
</reference>
<dbReference type="Proteomes" id="UP000094569">
    <property type="component" value="Unassembled WGS sequence"/>
</dbReference>
<feature type="transmembrane region" description="Helical" evidence="6">
    <location>
        <begin position="385"/>
        <end position="406"/>
    </location>
</feature>
<protein>
    <recommendedName>
        <fullName evidence="7">Amino acid transporter transmembrane domain-containing protein</fullName>
    </recommendedName>
</protein>
<feature type="transmembrane region" description="Helical" evidence="6">
    <location>
        <begin position="85"/>
        <end position="107"/>
    </location>
</feature>
<dbReference type="EMBL" id="JXNT01000008">
    <property type="protein sequence ID" value="ODM17253.1"/>
    <property type="molecule type" value="Genomic_DNA"/>
</dbReference>
<evidence type="ECO:0000313" key="8">
    <source>
        <dbReference type="EMBL" id="ODM17253.1"/>
    </source>
</evidence>
<comment type="caution">
    <text evidence="8">The sequence shown here is derived from an EMBL/GenBank/DDBJ whole genome shotgun (WGS) entry which is preliminary data.</text>
</comment>
<dbReference type="Gene3D" id="1.20.1740.10">
    <property type="entry name" value="Amino acid/polyamine transporter I"/>
    <property type="match status" value="1"/>
</dbReference>
<keyword evidence="3 6" id="KW-0812">Transmembrane</keyword>
<evidence type="ECO:0000256" key="4">
    <source>
        <dbReference type="ARBA" id="ARBA00022989"/>
    </source>
</evidence>
<evidence type="ECO:0000256" key="2">
    <source>
        <dbReference type="ARBA" id="ARBA00008066"/>
    </source>
</evidence>
<organism evidence="8 9">
    <name type="scientific">Aspergillus cristatus</name>
    <name type="common">Chinese Fuzhuan brick tea-fermentation fungus</name>
    <name type="synonym">Eurotium cristatum</name>
    <dbReference type="NCBI Taxonomy" id="573508"/>
    <lineage>
        <taxon>Eukaryota</taxon>
        <taxon>Fungi</taxon>
        <taxon>Dikarya</taxon>
        <taxon>Ascomycota</taxon>
        <taxon>Pezizomycotina</taxon>
        <taxon>Eurotiomycetes</taxon>
        <taxon>Eurotiomycetidae</taxon>
        <taxon>Eurotiales</taxon>
        <taxon>Aspergillaceae</taxon>
        <taxon>Aspergillus</taxon>
        <taxon>Aspergillus subgen. Aspergillus</taxon>
    </lineage>
</organism>
<keyword evidence="9" id="KW-1185">Reference proteome</keyword>
<proteinExistence type="inferred from homology"/>
<feature type="transmembrane region" description="Helical" evidence="6">
    <location>
        <begin position="311"/>
        <end position="332"/>
    </location>
</feature>
<dbReference type="OrthoDB" id="294730at2759"/>
<sequence length="461" mass="50082">MVLQGVAPAEEPIESKQVIDKYDADLEENDIKPVQPVDNHYVDPFTTDEASAVKYKSLKWWQCGMFMIAESVSLGVLSLPATLAAIGLVPAIIIIVGLGIVALYTGYTIGQFRARYPHIHNLADAGEIIMGRFGRELFGFGQLLFSIFIMGSHIVTFTTMMNTITDHGTCSIVFGVVGMIICMVLSLPRTIKNMTYISIASFMSIFTAVLITMISVGVQFKGGDINITTETNLYHSFTAVTNIVFAYCAHVAFFGLIAEMEKPQDFPKALCMLQIFEICLYVIAAVVIYYFVGNDVASPALGSAGPIMKKVAYGIAIPTIIGAGVVNGHVGLKYLYVRIWRKNPQRMGGHDLVSVGSWVAIGLTCWIIAWIIAEGIPSFSNLLSLISALFASWFSFGLGGVYWLHLNWGRYFSSPRKIALTIINALIVGIGATICGIGLYVSGKAIHDDSSKASFTCANNA</sequence>
<evidence type="ECO:0000313" key="9">
    <source>
        <dbReference type="Proteomes" id="UP000094569"/>
    </source>
</evidence>
<feature type="domain" description="Amino acid transporter transmembrane" evidence="7">
    <location>
        <begin position="58"/>
        <end position="441"/>
    </location>
</feature>
<dbReference type="PANTHER" id="PTHR22950:SF668">
    <property type="entry name" value="AMINO ACID TRANSPORTER (EUROFUNG)"/>
    <property type="match status" value="1"/>
</dbReference>
<gene>
    <name evidence="8" type="ORF">SI65_06928</name>
</gene>
<evidence type="ECO:0000259" key="7">
    <source>
        <dbReference type="Pfam" id="PF01490"/>
    </source>
</evidence>
<comment type="subcellular location">
    <subcellularLocation>
        <location evidence="1">Membrane</location>
        <topology evidence="1">Multi-pass membrane protein</topology>
    </subcellularLocation>
</comment>
<dbReference type="STRING" id="573508.A0A1E3B8F6"/>
<evidence type="ECO:0000256" key="1">
    <source>
        <dbReference type="ARBA" id="ARBA00004141"/>
    </source>
</evidence>
<dbReference type="PANTHER" id="PTHR22950">
    <property type="entry name" value="AMINO ACID TRANSPORTER"/>
    <property type="match status" value="1"/>
</dbReference>
<dbReference type="Pfam" id="PF01490">
    <property type="entry name" value="Aa_trans"/>
    <property type="match status" value="1"/>
</dbReference>
<feature type="transmembrane region" description="Helical" evidence="6">
    <location>
        <begin position="270"/>
        <end position="291"/>
    </location>
</feature>
<dbReference type="InterPro" id="IPR013057">
    <property type="entry name" value="AA_transpt_TM"/>
</dbReference>
<feature type="transmembrane region" description="Helical" evidence="6">
    <location>
        <begin position="352"/>
        <end position="373"/>
    </location>
</feature>
<feature type="transmembrane region" description="Helical" evidence="6">
    <location>
        <begin position="137"/>
        <end position="158"/>
    </location>
</feature>
<feature type="transmembrane region" description="Helical" evidence="6">
    <location>
        <begin position="194"/>
        <end position="216"/>
    </location>
</feature>
<dbReference type="FunFam" id="1.20.1740.10:FF:000039">
    <property type="entry name" value="Neutral amino acid transporter (Eurofung)"/>
    <property type="match status" value="1"/>
</dbReference>
<comment type="similarity">
    <text evidence="2">Belongs to the amino acid/polyamine transporter 2 family.</text>
</comment>
<evidence type="ECO:0000256" key="6">
    <source>
        <dbReference type="SAM" id="Phobius"/>
    </source>
</evidence>
<dbReference type="GO" id="GO:0016020">
    <property type="term" value="C:membrane"/>
    <property type="evidence" value="ECO:0007669"/>
    <property type="project" value="UniProtKB-SubCell"/>
</dbReference>
<dbReference type="AlphaFoldDB" id="A0A1E3B8F6"/>
<dbReference type="VEuPathDB" id="FungiDB:SI65_06928"/>